<feature type="region of interest" description="Disordered" evidence="1">
    <location>
        <begin position="51"/>
        <end position="70"/>
    </location>
</feature>
<evidence type="ECO:0000313" key="3">
    <source>
        <dbReference type="Proteomes" id="UP000346198"/>
    </source>
</evidence>
<proteinExistence type="predicted"/>
<keyword evidence="3" id="KW-1185">Reference proteome</keyword>
<accession>A0A6C2UU14</accession>
<name>A0A6C2UU14_9BACT</name>
<sequence>MRTNAESLPSGHVHAADGFEPWFHWADSAEAGVSAHWEKGIVYERVKTMDEAGSSHGGSQLAHGFCLRSE</sequence>
<dbReference type="Proteomes" id="UP000346198">
    <property type="component" value="Unassembled WGS sequence"/>
</dbReference>
<evidence type="ECO:0000256" key="1">
    <source>
        <dbReference type="SAM" id="MobiDB-lite"/>
    </source>
</evidence>
<gene>
    <name evidence="2" type="ORF">SCARR_05560</name>
</gene>
<dbReference type="EMBL" id="CAAHFH010000004">
    <property type="protein sequence ID" value="VGO23453.1"/>
    <property type="molecule type" value="Genomic_DNA"/>
</dbReference>
<organism evidence="2 3">
    <name type="scientific">Pontiella sulfatireligans</name>
    <dbReference type="NCBI Taxonomy" id="2750658"/>
    <lineage>
        <taxon>Bacteria</taxon>
        <taxon>Pseudomonadati</taxon>
        <taxon>Kiritimatiellota</taxon>
        <taxon>Kiritimatiellia</taxon>
        <taxon>Kiritimatiellales</taxon>
        <taxon>Pontiellaceae</taxon>
        <taxon>Pontiella</taxon>
    </lineage>
</organism>
<reference evidence="2 3" key="1">
    <citation type="submission" date="2019-04" db="EMBL/GenBank/DDBJ databases">
        <authorList>
            <person name="Van Vliet M D."/>
        </authorList>
    </citation>
    <scope>NUCLEOTIDE SEQUENCE [LARGE SCALE GENOMIC DNA]</scope>
    <source>
        <strain evidence="2 3">F21</strain>
    </source>
</reference>
<protein>
    <submittedName>
        <fullName evidence="2">Uncharacterized protein</fullName>
    </submittedName>
</protein>
<evidence type="ECO:0000313" key="2">
    <source>
        <dbReference type="EMBL" id="VGO23453.1"/>
    </source>
</evidence>
<dbReference type="AlphaFoldDB" id="A0A6C2UU14"/>